<evidence type="ECO:0000256" key="8">
    <source>
        <dbReference type="ARBA" id="ARBA00023159"/>
    </source>
</evidence>
<dbReference type="GO" id="GO:0003677">
    <property type="term" value="F:DNA binding"/>
    <property type="evidence" value="ECO:0007669"/>
    <property type="project" value="UniProtKB-KW"/>
</dbReference>
<keyword evidence="6" id="KW-0805">Transcription regulation</keyword>
<evidence type="ECO:0000256" key="5">
    <source>
        <dbReference type="ARBA" id="ARBA00022491"/>
    </source>
</evidence>
<dbReference type="RefSeq" id="WP_092569686.1">
    <property type="nucleotide sequence ID" value="NZ_CALUDV010000004.1"/>
</dbReference>
<dbReference type="EMBL" id="FOEN01000001">
    <property type="protein sequence ID" value="SEP58064.1"/>
    <property type="molecule type" value="Genomic_DNA"/>
</dbReference>
<keyword evidence="10" id="KW-0464">Manganese</keyword>
<dbReference type="GO" id="GO:0005737">
    <property type="term" value="C:cytoplasm"/>
    <property type="evidence" value="ECO:0007669"/>
    <property type="project" value="UniProtKB-SubCell"/>
</dbReference>
<keyword evidence="9" id="KW-0804">Transcription</keyword>
<evidence type="ECO:0000313" key="13">
    <source>
        <dbReference type="EMBL" id="SEP58064.1"/>
    </source>
</evidence>
<evidence type="ECO:0000256" key="4">
    <source>
        <dbReference type="ARBA" id="ARBA00022490"/>
    </source>
</evidence>
<dbReference type="Proteomes" id="UP000198833">
    <property type="component" value="Unassembled WGS sequence"/>
</dbReference>
<dbReference type="PANTHER" id="PTHR33238">
    <property type="entry name" value="IRON (METAL) DEPENDENT REPRESSOR, DTXR FAMILY"/>
    <property type="match status" value="1"/>
</dbReference>
<dbReference type="PANTHER" id="PTHR33238:SF11">
    <property type="entry name" value="TRANSCRIPTIONAL REGULATOR MNTR"/>
    <property type="match status" value="1"/>
</dbReference>
<dbReference type="GO" id="GO:0046983">
    <property type="term" value="F:protein dimerization activity"/>
    <property type="evidence" value="ECO:0007669"/>
    <property type="project" value="InterPro"/>
</dbReference>
<dbReference type="SUPFAM" id="SSF46785">
    <property type="entry name" value="Winged helix' DNA-binding domain"/>
    <property type="match status" value="1"/>
</dbReference>
<evidence type="ECO:0000256" key="11">
    <source>
        <dbReference type="ARBA" id="ARBA00032593"/>
    </source>
</evidence>
<comment type="subunit">
    <text evidence="3">Homodimer.</text>
</comment>
<dbReference type="GO" id="GO:0003700">
    <property type="term" value="F:DNA-binding transcription factor activity"/>
    <property type="evidence" value="ECO:0007669"/>
    <property type="project" value="InterPro"/>
</dbReference>
<evidence type="ECO:0000259" key="12">
    <source>
        <dbReference type="PROSITE" id="PS50944"/>
    </source>
</evidence>
<evidence type="ECO:0000256" key="2">
    <source>
        <dbReference type="ARBA" id="ARBA00007871"/>
    </source>
</evidence>
<dbReference type="Gene3D" id="1.10.10.10">
    <property type="entry name" value="Winged helix-like DNA-binding domain superfamily/Winged helix DNA-binding domain"/>
    <property type="match status" value="1"/>
</dbReference>
<dbReference type="InterPro" id="IPR022689">
    <property type="entry name" value="Iron_dep_repressor"/>
</dbReference>
<dbReference type="InterPro" id="IPR036421">
    <property type="entry name" value="Fe_dep_repressor_sf"/>
</dbReference>
<keyword evidence="8" id="KW-0010">Activator</keyword>
<protein>
    <recommendedName>
        <fullName evidence="11">Manganese transport regulator</fullName>
    </recommendedName>
</protein>
<evidence type="ECO:0000313" key="14">
    <source>
        <dbReference type="Proteomes" id="UP000198833"/>
    </source>
</evidence>
<dbReference type="PROSITE" id="PS50944">
    <property type="entry name" value="HTH_DTXR"/>
    <property type="match status" value="1"/>
</dbReference>
<dbReference type="SUPFAM" id="SSF47979">
    <property type="entry name" value="Iron-dependent repressor protein, dimerization domain"/>
    <property type="match status" value="1"/>
</dbReference>
<keyword evidence="7" id="KW-0238">DNA-binding</keyword>
<organism evidence="13 14">
    <name type="scientific">Ignavigranum ruoffiae</name>
    <dbReference type="NCBI Taxonomy" id="89093"/>
    <lineage>
        <taxon>Bacteria</taxon>
        <taxon>Bacillati</taxon>
        <taxon>Bacillota</taxon>
        <taxon>Bacilli</taxon>
        <taxon>Lactobacillales</taxon>
        <taxon>Aerococcaceae</taxon>
        <taxon>Ignavigranum</taxon>
    </lineage>
</organism>
<comment type="similarity">
    <text evidence="2">Belongs to the DtxR/MntR family.</text>
</comment>
<keyword evidence="5" id="KW-0678">Repressor</keyword>
<sequence length="122" mass="13721">MSQSKEDYLKFIYEHSQDSLLSNKEIAAGLGIAPPSVSEMMAKLTAEGLVEYKAYHGGKLTPLGEAHARDILRKHEIWEYFLAHKLGYGPREVHELAEVLEHVTPADLADRLAQYINFPEKG</sequence>
<gene>
    <name evidence="13" type="ORF">SAMN04488558_101106</name>
</gene>
<keyword evidence="4" id="KW-0963">Cytoplasm</keyword>
<evidence type="ECO:0000256" key="9">
    <source>
        <dbReference type="ARBA" id="ARBA00023163"/>
    </source>
</evidence>
<keyword evidence="14" id="KW-1185">Reference proteome</keyword>
<evidence type="ECO:0000256" key="1">
    <source>
        <dbReference type="ARBA" id="ARBA00004496"/>
    </source>
</evidence>
<dbReference type="InterPro" id="IPR036390">
    <property type="entry name" value="WH_DNA-bd_sf"/>
</dbReference>
<proteinExistence type="inferred from homology"/>
<dbReference type="InterPro" id="IPR036388">
    <property type="entry name" value="WH-like_DNA-bd_sf"/>
</dbReference>
<dbReference type="InterPro" id="IPR001367">
    <property type="entry name" value="Fe_dep_repressor"/>
</dbReference>
<evidence type="ECO:0000256" key="10">
    <source>
        <dbReference type="ARBA" id="ARBA00023211"/>
    </source>
</evidence>
<dbReference type="GO" id="GO:0046914">
    <property type="term" value="F:transition metal ion binding"/>
    <property type="evidence" value="ECO:0007669"/>
    <property type="project" value="InterPro"/>
</dbReference>
<feature type="domain" description="HTH dtxR-type" evidence="12">
    <location>
        <begin position="1"/>
        <end position="61"/>
    </location>
</feature>
<dbReference type="AlphaFoldDB" id="A0A1H8Z0U8"/>
<evidence type="ECO:0000256" key="3">
    <source>
        <dbReference type="ARBA" id="ARBA00011738"/>
    </source>
</evidence>
<dbReference type="InterPro" id="IPR050536">
    <property type="entry name" value="DtxR_MntR_Metal-Reg"/>
</dbReference>
<reference evidence="13 14" key="1">
    <citation type="submission" date="2016-10" db="EMBL/GenBank/DDBJ databases">
        <authorList>
            <person name="de Groot N.N."/>
        </authorList>
    </citation>
    <scope>NUCLEOTIDE SEQUENCE [LARGE SCALE GENOMIC DNA]</scope>
    <source>
        <strain evidence="13 14">DSM 15695</strain>
    </source>
</reference>
<dbReference type="OrthoDB" id="9791355at2"/>
<accession>A0A1H8Z0U8</accession>
<comment type="subcellular location">
    <subcellularLocation>
        <location evidence="1">Cytoplasm</location>
    </subcellularLocation>
</comment>
<dbReference type="InterPro" id="IPR022687">
    <property type="entry name" value="HTH_DTXR"/>
</dbReference>
<name>A0A1H8Z0U8_9LACT</name>
<evidence type="ECO:0000256" key="6">
    <source>
        <dbReference type="ARBA" id="ARBA00023015"/>
    </source>
</evidence>
<dbReference type="STRING" id="89093.SAMN04488558_101106"/>
<dbReference type="Pfam" id="PF01325">
    <property type="entry name" value="Fe_dep_repress"/>
    <property type="match status" value="1"/>
</dbReference>
<dbReference type="Pfam" id="PF02742">
    <property type="entry name" value="Fe_dep_repr_C"/>
    <property type="match status" value="1"/>
</dbReference>
<dbReference type="SMART" id="SM00529">
    <property type="entry name" value="HTH_DTXR"/>
    <property type="match status" value="1"/>
</dbReference>
<evidence type="ECO:0000256" key="7">
    <source>
        <dbReference type="ARBA" id="ARBA00023125"/>
    </source>
</evidence>